<organism evidence="1 3">
    <name type="scientific">Parascaris univalens</name>
    <name type="common">Nematode worm</name>
    <dbReference type="NCBI Taxonomy" id="6257"/>
    <lineage>
        <taxon>Eukaryota</taxon>
        <taxon>Metazoa</taxon>
        <taxon>Ecdysozoa</taxon>
        <taxon>Nematoda</taxon>
        <taxon>Chromadorea</taxon>
        <taxon>Rhabditida</taxon>
        <taxon>Spirurina</taxon>
        <taxon>Ascaridomorpha</taxon>
        <taxon>Ascaridoidea</taxon>
        <taxon>Ascarididae</taxon>
        <taxon>Parascaris</taxon>
    </lineage>
</organism>
<proteinExistence type="predicted"/>
<evidence type="ECO:0000313" key="1">
    <source>
        <dbReference type="Proteomes" id="UP000887569"/>
    </source>
</evidence>
<reference evidence="2 3" key="1">
    <citation type="submission" date="2022-11" db="UniProtKB">
        <authorList>
            <consortium name="WormBaseParasite"/>
        </authorList>
    </citation>
    <scope>IDENTIFICATION</scope>
</reference>
<dbReference type="Proteomes" id="UP000887569">
    <property type="component" value="Unplaced"/>
</dbReference>
<keyword evidence="1" id="KW-1185">Reference proteome</keyword>
<dbReference type="AlphaFoldDB" id="A0A915BAX2"/>
<protein>
    <submittedName>
        <fullName evidence="2 3">RING-type domain-containing protein</fullName>
    </submittedName>
</protein>
<evidence type="ECO:0000313" key="2">
    <source>
        <dbReference type="WBParaSite" id="PgR031_g036_t03"/>
    </source>
</evidence>
<dbReference type="WBParaSite" id="PgR031_g036_t05">
    <property type="protein sequence ID" value="PgR031_g036_t05"/>
    <property type="gene ID" value="PgR031_g036"/>
</dbReference>
<name>A0A915BAX2_PARUN</name>
<evidence type="ECO:0000313" key="3">
    <source>
        <dbReference type="WBParaSite" id="PgR031_g036_t04"/>
    </source>
</evidence>
<sequence length="86" mass="9958">MGMEREPLAFEYISHRNRECKFCKAGHPSLRPFDGSNRAPSIHRWLSVRCIALLPSSRSLPLFLYTCKTSVFAFATVIEDRKKKKK</sequence>
<accession>A0A915BAX2</accession>
<dbReference type="WBParaSite" id="PgR031_g036_t04">
    <property type="protein sequence ID" value="PgR031_g036_t04"/>
    <property type="gene ID" value="PgR031_g036"/>
</dbReference>
<dbReference type="WBParaSite" id="PgR031_g036_t03">
    <property type="protein sequence ID" value="PgR031_g036_t03"/>
    <property type="gene ID" value="PgR031_g036"/>
</dbReference>